<sequence>MAEDAPEDISTAGPARARRHPARGALVAAVGAAVIAGAGPVAAAAEPSDPSPGVGSEAGTAVQEDARHGADEDPRGGAGQDADRETAPAGAEDTAGGITEGTTEDAAEDAGVPAGSRPAAPDLEPAVAYALRHIGDPYAFGAEGPHSWDCSGLVQQAYRRAGVRLPRLAADQYRATRHIPRSALRRGDLVFWSTDGRASGVHHVAIYAGGGRYIEAARPGTRVRVSTLAYYPPQLYGRVVGAGPAHVLLGEDEADAHVTCSDDAAGCG</sequence>
<evidence type="ECO:0000313" key="8">
    <source>
        <dbReference type="Proteomes" id="UP001500886"/>
    </source>
</evidence>
<reference evidence="8" key="1">
    <citation type="journal article" date="2019" name="Int. J. Syst. Evol. Microbiol.">
        <title>The Global Catalogue of Microorganisms (GCM) 10K type strain sequencing project: providing services to taxonomists for standard genome sequencing and annotation.</title>
        <authorList>
            <consortium name="The Broad Institute Genomics Platform"/>
            <consortium name="The Broad Institute Genome Sequencing Center for Infectious Disease"/>
            <person name="Wu L."/>
            <person name="Ma J."/>
        </authorList>
    </citation>
    <scope>NUCLEOTIDE SEQUENCE [LARGE SCALE GENOMIC DNA]</scope>
    <source>
        <strain evidence="8">JCM 4542</strain>
    </source>
</reference>
<keyword evidence="3" id="KW-0378">Hydrolase</keyword>
<keyword evidence="8" id="KW-1185">Reference proteome</keyword>
<gene>
    <name evidence="7" type="ORF">GCM10010315_19560</name>
</gene>
<dbReference type="PROSITE" id="PS51935">
    <property type="entry name" value="NLPC_P60"/>
    <property type="match status" value="1"/>
</dbReference>
<dbReference type="PANTHER" id="PTHR47359:SF3">
    <property type="entry name" value="NLP_P60 DOMAIN-CONTAINING PROTEIN-RELATED"/>
    <property type="match status" value="1"/>
</dbReference>
<protein>
    <recommendedName>
        <fullName evidence="6">NlpC/P60 domain-containing protein</fullName>
    </recommendedName>
</protein>
<evidence type="ECO:0000256" key="3">
    <source>
        <dbReference type="ARBA" id="ARBA00022801"/>
    </source>
</evidence>
<dbReference type="InterPro" id="IPR038765">
    <property type="entry name" value="Papain-like_cys_pep_sf"/>
</dbReference>
<dbReference type="RefSeq" id="WP_344434488.1">
    <property type="nucleotide sequence ID" value="NZ_BAAASL010000006.1"/>
</dbReference>
<feature type="region of interest" description="Disordered" evidence="5">
    <location>
        <begin position="1"/>
        <end position="23"/>
    </location>
</feature>
<organism evidence="7 8">
    <name type="scientific">Streptomyces luteosporeus</name>
    <dbReference type="NCBI Taxonomy" id="173856"/>
    <lineage>
        <taxon>Bacteria</taxon>
        <taxon>Bacillati</taxon>
        <taxon>Actinomycetota</taxon>
        <taxon>Actinomycetes</taxon>
        <taxon>Kitasatosporales</taxon>
        <taxon>Streptomycetaceae</taxon>
        <taxon>Streptomyces</taxon>
    </lineage>
</organism>
<name>A0ABP6G3C8_9ACTN</name>
<accession>A0ABP6G3C8</accession>
<dbReference type="InterPro" id="IPR000064">
    <property type="entry name" value="NLP_P60_dom"/>
</dbReference>
<evidence type="ECO:0000256" key="4">
    <source>
        <dbReference type="ARBA" id="ARBA00022807"/>
    </source>
</evidence>
<proteinExistence type="inferred from homology"/>
<dbReference type="SUPFAM" id="SSF54001">
    <property type="entry name" value="Cysteine proteinases"/>
    <property type="match status" value="1"/>
</dbReference>
<comment type="similarity">
    <text evidence="1">Belongs to the peptidase C40 family.</text>
</comment>
<evidence type="ECO:0000256" key="2">
    <source>
        <dbReference type="ARBA" id="ARBA00022670"/>
    </source>
</evidence>
<dbReference type="Gene3D" id="3.90.1720.10">
    <property type="entry name" value="endopeptidase domain like (from Nostoc punctiforme)"/>
    <property type="match status" value="1"/>
</dbReference>
<evidence type="ECO:0000256" key="5">
    <source>
        <dbReference type="SAM" id="MobiDB-lite"/>
    </source>
</evidence>
<keyword evidence="4" id="KW-0788">Thiol protease</keyword>
<evidence type="ECO:0000256" key="1">
    <source>
        <dbReference type="ARBA" id="ARBA00007074"/>
    </source>
</evidence>
<dbReference type="InterPro" id="IPR051794">
    <property type="entry name" value="PG_Endopeptidase_C40"/>
</dbReference>
<dbReference type="PANTHER" id="PTHR47359">
    <property type="entry name" value="PEPTIDOGLYCAN DL-ENDOPEPTIDASE CWLO"/>
    <property type="match status" value="1"/>
</dbReference>
<dbReference type="Proteomes" id="UP001500886">
    <property type="component" value="Unassembled WGS sequence"/>
</dbReference>
<feature type="region of interest" description="Disordered" evidence="5">
    <location>
        <begin position="41"/>
        <end position="120"/>
    </location>
</feature>
<evidence type="ECO:0000259" key="6">
    <source>
        <dbReference type="PROSITE" id="PS51935"/>
    </source>
</evidence>
<comment type="caution">
    <text evidence="7">The sequence shown here is derived from an EMBL/GenBank/DDBJ whole genome shotgun (WGS) entry which is preliminary data.</text>
</comment>
<dbReference type="Pfam" id="PF00877">
    <property type="entry name" value="NLPC_P60"/>
    <property type="match status" value="1"/>
</dbReference>
<feature type="domain" description="NlpC/P60" evidence="6">
    <location>
        <begin position="120"/>
        <end position="243"/>
    </location>
</feature>
<dbReference type="EMBL" id="BAAASL010000006">
    <property type="protein sequence ID" value="GAA2713628.1"/>
    <property type="molecule type" value="Genomic_DNA"/>
</dbReference>
<keyword evidence="2" id="KW-0645">Protease</keyword>
<feature type="compositionally biased region" description="Basic and acidic residues" evidence="5">
    <location>
        <begin position="64"/>
        <end position="86"/>
    </location>
</feature>
<evidence type="ECO:0000313" key="7">
    <source>
        <dbReference type="EMBL" id="GAA2713628.1"/>
    </source>
</evidence>